<dbReference type="GeneID" id="96998353"/>
<dbReference type="Proteomes" id="UP000004191">
    <property type="component" value="Unassembled WGS sequence"/>
</dbReference>
<protein>
    <submittedName>
        <fullName evidence="1">Uncharacterized protein</fullName>
    </submittedName>
</protein>
<evidence type="ECO:0000313" key="2">
    <source>
        <dbReference type="Proteomes" id="UP000004191"/>
    </source>
</evidence>
<accession>H3NLY2</accession>
<dbReference type="HOGENOM" id="CLU_2770216_0_0_9"/>
<keyword evidence="2" id="KW-1185">Reference proteome</keyword>
<dbReference type="RefSeq" id="WP_005397350.1">
    <property type="nucleotide sequence ID" value="NZ_JH601088.1"/>
</dbReference>
<name>H3NLY2_9FIRM</name>
<comment type="caution">
    <text evidence="1">The sequence shown here is derived from an EMBL/GenBank/DDBJ whole genome shotgun (WGS) entry which is preliminary data.</text>
</comment>
<reference evidence="1 2" key="1">
    <citation type="submission" date="2012-01" db="EMBL/GenBank/DDBJ databases">
        <title>The Genome Sequence of Helcococcus kunzii ATCC 51366.</title>
        <authorList>
            <consortium name="The Broad Institute Genome Sequencing Platform"/>
            <person name="Earl A."/>
            <person name="Ward D."/>
            <person name="Feldgarden M."/>
            <person name="Gevers D."/>
            <person name="Huys G."/>
            <person name="Young S.K."/>
            <person name="Zeng Q."/>
            <person name="Gargeya S."/>
            <person name="Fitzgerald M."/>
            <person name="Haas B."/>
            <person name="Abouelleil A."/>
            <person name="Alvarado L."/>
            <person name="Arachchi H.M."/>
            <person name="Berlin A."/>
            <person name="Chapman S.B."/>
            <person name="Gearin G."/>
            <person name="Goldberg J."/>
            <person name="Griggs A."/>
            <person name="Gujja S."/>
            <person name="Hansen M."/>
            <person name="Heiman D."/>
            <person name="Howarth C."/>
            <person name="Larimer J."/>
            <person name="Lui A."/>
            <person name="MacDonald P.J.P."/>
            <person name="McCowen C."/>
            <person name="Montmayeur A."/>
            <person name="Murphy C."/>
            <person name="Neiman D."/>
            <person name="Pearson M."/>
            <person name="Priest M."/>
            <person name="Roberts A."/>
            <person name="Saif S."/>
            <person name="Shea T."/>
            <person name="Sisk P."/>
            <person name="Stolte C."/>
            <person name="Sykes S."/>
            <person name="Wortman J."/>
            <person name="Nusbaum C."/>
            <person name="Birren B."/>
        </authorList>
    </citation>
    <scope>NUCLEOTIDE SEQUENCE [LARGE SCALE GENOMIC DNA]</scope>
    <source>
        <strain evidence="1 2">ATCC 51366</strain>
    </source>
</reference>
<proteinExistence type="predicted"/>
<sequence length="69" mass="8333">MFSNDELLSIPDDLREETKNLCDYYFNNEVKENSIDEYIQNHGSERLKIWERESLALYKKNLEKGIIYN</sequence>
<dbReference type="AlphaFoldDB" id="H3NLY2"/>
<organism evidence="1 2">
    <name type="scientific">Helcococcus kunzii ATCC 51366</name>
    <dbReference type="NCBI Taxonomy" id="883114"/>
    <lineage>
        <taxon>Bacteria</taxon>
        <taxon>Bacillati</taxon>
        <taxon>Bacillota</taxon>
        <taxon>Tissierellia</taxon>
        <taxon>Tissierellales</taxon>
        <taxon>Peptoniphilaceae</taxon>
        <taxon>Helcococcus</taxon>
    </lineage>
</organism>
<evidence type="ECO:0000313" key="1">
    <source>
        <dbReference type="EMBL" id="EHR35652.1"/>
    </source>
</evidence>
<dbReference type="EMBL" id="AGEI01000011">
    <property type="protein sequence ID" value="EHR35652.1"/>
    <property type="molecule type" value="Genomic_DNA"/>
</dbReference>
<gene>
    <name evidence="1" type="ORF">HMPREF9709_00343</name>
</gene>